<dbReference type="Proteomes" id="UP001222027">
    <property type="component" value="Unassembled WGS sequence"/>
</dbReference>
<dbReference type="EMBL" id="JAQQAF010000005">
    <property type="protein sequence ID" value="KAJ8483567.1"/>
    <property type="molecule type" value="Genomic_DNA"/>
</dbReference>
<dbReference type="AlphaFoldDB" id="A0AAV8QXS8"/>
<comment type="caution">
    <text evidence="1">The sequence shown here is derived from an EMBL/GenBank/DDBJ whole genome shotgun (WGS) entry which is preliminary data.</text>
</comment>
<reference evidence="1 2" key="1">
    <citation type="submission" date="2022-12" db="EMBL/GenBank/DDBJ databases">
        <title>Chromosome-scale assembly of the Ensete ventricosum genome.</title>
        <authorList>
            <person name="Dussert Y."/>
            <person name="Stocks J."/>
            <person name="Wendawek A."/>
            <person name="Woldeyes F."/>
            <person name="Nichols R.A."/>
            <person name="Borrell J.S."/>
        </authorList>
    </citation>
    <scope>NUCLEOTIDE SEQUENCE [LARGE SCALE GENOMIC DNA]</scope>
    <source>
        <strain evidence="2">cv. Maze</strain>
        <tissue evidence="1">Seeds</tissue>
    </source>
</reference>
<organism evidence="1 2">
    <name type="scientific">Ensete ventricosum</name>
    <name type="common">Abyssinian banana</name>
    <name type="synonym">Musa ensete</name>
    <dbReference type="NCBI Taxonomy" id="4639"/>
    <lineage>
        <taxon>Eukaryota</taxon>
        <taxon>Viridiplantae</taxon>
        <taxon>Streptophyta</taxon>
        <taxon>Embryophyta</taxon>
        <taxon>Tracheophyta</taxon>
        <taxon>Spermatophyta</taxon>
        <taxon>Magnoliopsida</taxon>
        <taxon>Liliopsida</taxon>
        <taxon>Zingiberales</taxon>
        <taxon>Musaceae</taxon>
        <taxon>Ensete</taxon>
    </lineage>
</organism>
<keyword evidence="2" id="KW-1185">Reference proteome</keyword>
<proteinExistence type="predicted"/>
<name>A0AAV8QXS8_ENSVE</name>
<protein>
    <recommendedName>
        <fullName evidence="3">Secreted protein</fullName>
    </recommendedName>
</protein>
<evidence type="ECO:0000313" key="2">
    <source>
        <dbReference type="Proteomes" id="UP001222027"/>
    </source>
</evidence>
<sequence>MRHRLPPPLILSLSLAPFYIPSPGFDLAPAIALHLVPLRRSYDGSVDANTNQRDSWRNLTGWPTSDPHGQELELVYCHKEGYCCCFWTYIKELREATLITTRHGKHNTKLL</sequence>
<evidence type="ECO:0008006" key="3">
    <source>
        <dbReference type="Google" id="ProtNLM"/>
    </source>
</evidence>
<evidence type="ECO:0000313" key="1">
    <source>
        <dbReference type="EMBL" id="KAJ8483567.1"/>
    </source>
</evidence>
<gene>
    <name evidence="1" type="ORF">OPV22_016052</name>
</gene>
<accession>A0AAV8QXS8</accession>